<reference evidence="2 3" key="1">
    <citation type="submission" date="2020-08" db="EMBL/GenBank/DDBJ databases">
        <title>Genomic Encyclopedia of Type Strains, Phase IV (KMG-IV): sequencing the most valuable type-strain genomes for metagenomic binning, comparative biology and taxonomic classification.</title>
        <authorList>
            <person name="Goeker M."/>
        </authorList>
    </citation>
    <scope>NUCLEOTIDE SEQUENCE [LARGE SCALE GENOMIC DNA]</scope>
    <source>
        <strain evidence="2 3">DSM 23960</strain>
    </source>
</reference>
<dbReference type="AlphaFoldDB" id="A0A7W6JCL7"/>
<dbReference type="Proteomes" id="UP000529946">
    <property type="component" value="Unassembled WGS sequence"/>
</dbReference>
<sequence length="329" mass="35411">MTRPHVNPRLVLAVVAIAVLGVVVWALFLRDEGPRTLTGYVEGERVYLAAPVSGSVAALYVREGERVTAGGRTFLIDPQVQRAQADSAAAAVGAAEARAEDLRKGQREQELAVFDAELHAAQATQREAEAEFGRIEPLVRRGIFAPARLDQVRAARDAARAQTAAVRRRREVATLGARQDAVAQAEQQAAQAAGGLTEANVRLGQLAPLAPGTARVEEIFYRPGEWAAANQPIMALLPDQEVKLVFFVPQAEMALYRPGRTVRFGCDGCASEGTARITWVSPRPEFTPPVLYSKGSRDRLVYRVEALPANAASLNPGLPVDVIPLRAGE</sequence>
<comment type="caution">
    <text evidence="2">The sequence shown here is derived from an EMBL/GenBank/DDBJ whole genome shotgun (WGS) entry which is preliminary data.</text>
</comment>
<accession>A0A7W6JCL7</accession>
<evidence type="ECO:0000313" key="3">
    <source>
        <dbReference type="Proteomes" id="UP000529946"/>
    </source>
</evidence>
<dbReference type="Pfam" id="PF25881">
    <property type="entry name" value="HH_YBHG"/>
    <property type="match status" value="1"/>
</dbReference>
<dbReference type="PANTHER" id="PTHR30438">
    <property type="entry name" value="36 KDA ANTIGEN-RELATED"/>
    <property type="match status" value="1"/>
</dbReference>
<dbReference type="GO" id="GO:0005886">
    <property type="term" value="C:plasma membrane"/>
    <property type="evidence" value="ECO:0007669"/>
    <property type="project" value="TreeGrafter"/>
</dbReference>
<name>A0A7W6JCL7_9CAUL</name>
<dbReference type="RefSeq" id="WP_221212297.1">
    <property type="nucleotide sequence ID" value="NZ_BAAAER010000001.1"/>
</dbReference>
<evidence type="ECO:0000259" key="1">
    <source>
        <dbReference type="Pfam" id="PF25881"/>
    </source>
</evidence>
<dbReference type="EMBL" id="JACIDM010000002">
    <property type="protein sequence ID" value="MBB4082658.1"/>
    <property type="molecule type" value="Genomic_DNA"/>
</dbReference>
<organism evidence="2 3">
    <name type="scientific">Brevundimonas lenta</name>
    <dbReference type="NCBI Taxonomy" id="424796"/>
    <lineage>
        <taxon>Bacteria</taxon>
        <taxon>Pseudomonadati</taxon>
        <taxon>Pseudomonadota</taxon>
        <taxon>Alphaproteobacteria</taxon>
        <taxon>Caulobacterales</taxon>
        <taxon>Caulobacteraceae</taxon>
        <taxon>Brevundimonas</taxon>
    </lineage>
</organism>
<dbReference type="Gene3D" id="2.40.50.100">
    <property type="match status" value="1"/>
</dbReference>
<dbReference type="PANTHER" id="PTHR30438:SF2">
    <property type="entry name" value="MEMBRANE PROTEIN"/>
    <property type="match status" value="1"/>
</dbReference>
<evidence type="ECO:0000313" key="2">
    <source>
        <dbReference type="EMBL" id="MBB4082658.1"/>
    </source>
</evidence>
<gene>
    <name evidence="2" type="ORF">GGR12_001524</name>
</gene>
<proteinExistence type="predicted"/>
<dbReference type="InterPro" id="IPR059052">
    <property type="entry name" value="HH_YbhG-like"/>
</dbReference>
<keyword evidence="3" id="KW-1185">Reference proteome</keyword>
<feature type="domain" description="YbhG-like alpha-helical hairpin" evidence="1">
    <location>
        <begin position="87"/>
        <end position="203"/>
    </location>
</feature>
<protein>
    <submittedName>
        <fullName evidence="2">HlyD family secretion protein</fullName>
    </submittedName>
</protein>
<dbReference type="SUPFAM" id="SSF111369">
    <property type="entry name" value="HlyD-like secretion proteins"/>
    <property type="match status" value="1"/>
</dbReference>